<evidence type="ECO:0000313" key="1">
    <source>
        <dbReference type="EMBL" id="MBX0294579.1"/>
    </source>
</evidence>
<accession>A0AAW4P9L5</accession>
<organism evidence="1 2">
    <name type="scientific">Haloarcula nitratireducens</name>
    <dbReference type="NCBI Taxonomy" id="2487749"/>
    <lineage>
        <taxon>Archaea</taxon>
        <taxon>Methanobacteriati</taxon>
        <taxon>Methanobacteriota</taxon>
        <taxon>Stenosarchaea group</taxon>
        <taxon>Halobacteria</taxon>
        <taxon>Halobacteriales</taxon>
        <taxon>Haloarculaceae</taxon>
        <taxon>Haloarcula</taxon>
    </lineage>
</organism>
<sequence length="149" mass="16430">MATDDSVEMERDEIDEFLGSGGTGVLSLSTTADEPPHTVPVSYGYDAAARTFYFRLSVGADSSKSDLADRPVSFVVHREADDRWRSVVAAGRLEGVEEAGIETETLDGLDRVEIPLVDIFEDPTRVVSFEFYRLVPEDLTGRVESPREV</sequence>
<dbReference type="EMBL" id="RKLT01000002">
    <property type="protein sequence ID" value="MBX0294579.1"/>
    <property type="molecule type" value="Genomic_DNA"/>
</dbReference>
<dbReference type="Gene3D" id="2.30.110.10">
    <property type="entry name" value="Electron Transport, Fmn-binding Protein, Chain A"/>
    <property type="match status" value="1"/>
</dbReference>
<evidence type="ECO:0000313" key="2">
    <source>
        <dbReference type="Proteomes" id="UP001430455"/>
    </source>
</evidence>
<dbReference type="Proteomes" id="UP001430455">
    <property type="component" value="Unassembled WGS sequence"/>
</dbReference>
<protein>
    <submittedName>
        <fullName evidence="1">Pyridoxamine 5'-phosphate oxidase family protein</fullName>
    </submittedName>
</protein>
<dbReference type="InterPro" id="IPR012349">
    <property type="entry name" value="Split_barrel_FMN-bd"/>
</dbReference>
<proteinExistence type="predicted"/>
<name>A0AAW4P9L5_9EURY</name>
<dbReference type="RefSeq" id="WP_220579262.1">
    <property type="nucleotide sequence ID" value="NZ_RKLT01000002.1"/>
</dbReference>
<dbReference type="SUPFAM" id="SSF50475">
    <property type="entry name" value="FMN-binding split barrel"/>
    <property type="match status" value="1"/>
</dbReference>
<gene>
    <name evidence="1" type="ORF">EGH23_06750</name>
</gene>
<dbReference type="AlphaFoldDB" id="A0AAW4P9L5"/>
<dbReference type="Pfam" id="PF12900">
    <property type="entry name" value="Pyridox_ox_2"/>
    <property type="match status" value="1"/>
</dbReference>
<keyword evidence="2" id="KW-1185">Reference proteome</keyword>
<reference evidence="1 2" key="1">
    <citation type="submission" date="2021-06" db="EMBL/GenBank/DDBJ databases">
        <title>Halomicroarcula sp. a new haloarchaeum isolated from saline soil.</title>
        <authorList>
            <person name="Duran-Viseras A."/>
            <person name="Sanchez-Porro C."/>
            <person name="Ventosa A."/>
        </authorList>
    </citation>
    <scope>NUCLEOTIDE SEQUENCE [LARGE SCALE GENOMIC DNA]</scope>
    <source>
        <strain evidence="1 2">F27</strain>
    </source>
</reference>
<comment type="caution">
    <text evidence="1">The sequence shown here is derived from an EMBL/GenBank/DDBJ whole genome shotgun (WGS) entry which is preliminary data.</text>
</comment>
<dbReference type="InterPro" id="IPR024747">
    <property type="entry name" value="Pyridox_Oxase-rel"/>
</dbReference>